<dbReference type="SUPFAM" id="SSF48498">
    <property type="entry name" value="Tetracyclin repressor-like, C-terminal domain"/>
    <property type="match status" value="1"/>
</dbReference>
<dbReference type="RefSeq" id="WP_105942241.1">
    <property type="nucleotide sequence ID" value="NZ_CP027433.1"/>
</dbReference>
<evidence type="ECO:0000259" key="3">
    <source>
        <dbReference type="PROSITE" id="PS50977"/>
    </source>
</evidence>
<keyword evidence="1 2" id="KW-0238">DNA-binding</keyword>
<proteinExistence type="predicted"/>
<evidence type="ECO:0000256" key="2">
    <source>
        <dbReference type="PROSITE-ProRule" id="PRU00335"/>
    </source>
</evidence>
<dbReference type="PANTHER" id="PTHR30055">
    <property type="entry name" value="HTH-TYPE TRANSCRIPTIONAL REGULATOR RUTR"/>
    <property type="match status" value="1"/>
</dbReference>
<dbReference type="KEGG" id="git:C6V83_09725"/>
<dbReference type="Pfam" id="PF17932">
    <property type="entry name" value="TetR_C_24"/>
    <property type="match status" value="1"/>
</dbReference>
<gene>
    <name evidence="4" type="ORF">C6V83_09725</name>
</gene>
<dbReference type="InterPro" id="IPR050109">
    <property type="entry name" value="HTH-type_TetR-like_transc_reg"/>
</dbReference>
<reference evidence="4 5" key="1">
    <citation type="submission" date="2018-03" db="EMBL/GenBank/DDBJ databases">
        <title>Characteristics and genome of n-alkane degrading marine bacteria Gordonia iterans isolated from crude oil contaminated in Tae-an, South Korea.</title>
        <authorList>
            <person name="Lee S.-S."/>
            <person name="Kim H."/>
        </authorList>
    </citation>
    <scope>NUCLEOTIDE SEQUENCE [LARGE SCALE GENOMIC DNA]</scope>
    <source>
        <strain evidence="4 5">Co17</strain>
    </source>
</reference>
<dbReference type="SUPFAM" id="SSF46689">
    <property type="entry name" value="Homeodomain-like"/>
    <property type="match status" value="1"/>
</dbReference>
<keyword evidence="5" id="KW-1185">Reference proteome</keyword>
<dbReference type="InterPro" id="IPR001647">
    <property type="entry name" value="HTH_TetR"/>
</dbReference>
<dbReference type="Pfam" id="PF00440">
    <property type="entry name" value="TetR_N"/>
    <property type="match status" value="1"/>
</dbReference>
<evidence type="ECO:0000256" key="1">
    <source>
        <dbReference type="ARBA" id="ARBA00023125"/>
    </source>
</evidence>
<dbReference type="InterPro" id="IPR041490">
    <property type="entry name" value="KstR2_TetR_C"/>
</dbReference>
<dbReference type="GO" id="GO:0000976">
    <property type="term" value="F:transcription cis-regulatory region binding"/>
    <property type="evidence" value="ECO:0007669"/>
    <property type="project" value="TreeGrafter"/>
</dbReference>
<dbReference type="AlphaFoldDB" id="A0A2S0KFR8"/>
<dbReference type="PRINTS" id="PR00455">
    <property type="entry name" value="HTHTETR"/>
</dbReference>
<sequence>MTEIASKSERTRRRLLAAAVDLFARQGFHGTTTRDLARAAGMSPAAVYVHYPSKEDLLYKLSLAGHRDTLAVLEAGDDPDLPPAPRLKKLIRVYTHHHATRPHLSRVLNYELAALAPEHSEEIRALRDEISQRIAQVVSTGVTTGVFGTVDGPAVTMAILSLNVDIARWFPHRPEVDPDRLADFYADLALTMVEARDHGRPVPE</sequence>
<dbReference type="InterPro" id="IPR009057">
    <property type="entry name" value="Homeodomain-like_sf"/>
</dbReference>
<evidence type="ECO:0000313" key="4">
    <source>
        <dbReference type="EMBL" id="AVM00513.1"/>
    </source>
</evidence>
<accession>A0A2S0KFR8</accession>
<dbReference type="GO" id="GO:0003700">
    <property type="term" value="F:DNA-binding transcription factor activity"/>
    <property type="evidence" value="ECO:0007669"/>
    <property type="project" value="TreeGrafter"/>
</dbReference>
<dbReference type="PANTHER" id="PTHR30055:SF200">
    <property type="entry name" value="HTH-TYPE TRANSCRIPTIONAL REPRESSOR BDCR"/>
    <property type="match status" value="1"/>
</dbReference>
<dbReference type="Proteomes" id="UP000239814">
    <property type="component" value="Chromosome"/>
</dbReference>
<name>A0A2S0KFR8_9ACTN</name>
<organism evidence="4 5">
    <name type="scientific">Gordonia iterans</name>
    <dbReference type="NCBI Taxonomy" id="1004901"/>
    <lineage>
        <taxon>Bacteria</taxon>
        <taxon>Bacillati</taxon>
        <taxon>Actinomycetota</taxon>
        <taxon>Actinomycetes</taxon>
        <taxon>Mycobacteriales</taxon>
        <taxon>Gordoniaceae</taxon>
        <taxon>Gordonia</taxon>
    </lineage>
</organism>
<dbReference type="PROSITE" id="PS50977">
    <property type="entry name" value="HTH_TETR_2"/>
    <property type="match status" value="1"/>
</dbReference>
<dbReference type="EMBL" id="CP027433">
    <property type="protein sequence ID" value="AVM00513.1"/>
    <property type="molecule type" value="Genomic_DNA"/>
</dbReference>
<dbReference type="InterPro" id="IPR036271">
    <property type="entry name" value="Tet_transcr_reg_TetR-rel_C_sf"/>
</dbReference>
<feature type="domain" description="HTH tetR-type" evidence="3">
    <location>
        <begin position="9"/>
        <end position="69"/>
    </location>
</feature>
<feature type="DNA-binding region" description="H-T-H motif" evidence="2">
    <location>
        <begin position="32"/>
        <end position="51"/>
    </location>
</feature>
<protein>
    <submittedName>
        <fullName evidence="4">TetR family transcriptional regulator</fullName>
    </submittedName>
</protein>
<evidence type="ECO:0000313" key="5">
    <source>
        <dbReference type="Proteomes" id="UP000239814"/>
    </source>
</evidence>
<dbReference type="OrthoDB" id="1669699at2"/>
<dbReference type="Gene3D" id="1.10.357.10">
    <property type="entry name" value="Tetracycline Repressor, domain 2"/>
    <property type="match status" value="1"/>
</dbReference>